<dbReference type="EMBL" id="CP045875">
    <property type="protein sequence ID" value="QGG46445.1"/>
    <property type="molecule type" value="Genomic_DNA"/>
</dbReference>
<dbReference type="KEGG" id="hcv:FTV88_0266"/>
<dbReference type="Proteomes" id="UP000366051">
    <property type="component" value="Chromosome"/>
</dbReference>
<evidence type="ECO:0000313" key="2">
    <source>
        <dbReference type="EMBL" id="QGG46445.1"/>
    </source>
</evidence>
<feature type="domain" description="CheW-like" evidence="1">
    <location>
        <begin position="13"/>
        <end position="153"/>
    </location>
</feature>
<proteinExistence type="predicted"/>
<dbReference type="Pfam" id="PF01584">
    <property type="entry name" value="CheW"/>
    <property type="match status" value="3"/>
</dbReference>
<dbReference type="Gene3D" id="2.30.30.40">
    <property type="entry name" value="SH3 Domains"/>
    <property type="match status" value="3"/>
</dbReference>
<dbReference type="InterPro" id="IPR002545">
    <property type="entry name" value="CheW-lke_dom"/>
</dbReference>
<dbReference type="PANTHER" id="PTHR22617">
    <property type="entry name" value="CHEMOTAXIS SENSOR HISTIDINE KINASE-RELATED"/>
    <property type="match status" value="1"/>
</dbReference>
<dbReference type="AlphaFoldDB" id="A0A5Q2N1M9"/>
<dbReference type="SUPFAM" id="SSF50341">
    <property type="entry name" value="CheW-like"/>
    <property type="match status" value="3"/>
</dbReference>
<feature type="domain" description="CheW-like" evidence="1">
    <location>
        <begin position="198"/>
        <end position="345"/>
    </location>
</feature>
<dbReference type="SMART" id="SM00260">
    <property type="entry name" value="CheW"/>
    <property type="match status" value="3"/>
</dbReference>
<evidence type="ECO:0000313" key="3">
    <source>
        <dbReference type="Proteomes" id="UP000366051"/>
    </source>
</evidence>
<keyword evidence="3" id="KW-1185">Reference proteome</keyword>
<feature type="domain" description="CheW-like" evidence="1">
    <location>
        <begin position="383"/>
        <end position="525"/>
    </location>
</feature>
<accession>A0A5Q2N1M9</accession>
<dbReference type="Gene3D" id="2.40.50.180">
    <property type="entry name" value="CheA-289, Domain 4"/>
    <property type="match status" value="3"/>
</dbReference>
<dbReference type="OrthoDB" id="9794382at2"/>
<reference evidence="3" key="1">
    <citation type="submission" date="2019-11" db="EMBL/GenBank/DDBJ databases">
        <title>Genome sequence of Heliorestis convoluta strain HH, an alkaliphilic and minimalistic phototrophic bacterium from a soda lake in Egypt.</title>
        <authorList>
            <person name="Dewey E.D."/>
            <person name="Stokes L.M."/>
            <person name="Burchell B.M."/>
            <person name="Shaffer K.N."/>
            <person name="Huntington A.M."/>
            <person name="Baker J.M."/>
            <person name="Nadendla S."/>
            <person name="Giglio M.G."/>
            <person name="Touchman J.W."/>
            <person name="Blankenship R.E."/>
            <person name="Madigan M.T."/>
            <person name="Sattley W.M."/>
        </authorList>
    </citation>
    <scope>NUCLEOTIDE SEQUENCE [LARGE SCALE GENOMIC DNA]</scope>
    <source>
        <strain evidence="3">HH</strain>
    </source>
</reference>
<dbReference type="GO" id="GO:0007165">
    <property type="term" value="P:signal transduction"/>
    <property type="evidence" value="ECO:0007669"/>
    <property type="project" value="InterPro"/>
</dbReference>
<protein>
    <submittedName>
        <fullName evidence="2">Chemotaxis signal transduction protein CheW</fullName>
    </submittedName>
</protein>
<dbReference type="RefSeq" id="WP_153724017.1">
    <property type="nucleotide sequence ID" value="NZ_CP045875.1"/>
</dbReference>
<sequence length="529" mass="60186">MKTTQSVTTAVMADQYVTFSLGNEVYGLPIHHVREIIRPPKITVVPLAPKYIEGVTNLRGSIVQIMNGRILFNLQSTAKSKQTRIIVLMKEQRQLGYVVDRINGVENIESGSIDNYEDNESKQRWIEGVAKNKKNASIIMLLNTDELFSHTHSLTSTMQKKQDSSYDNHREHGNKVVLQRDQERERNNQVTVNKEVDIRQFVRFGVGHEEYGLSISDVRDIVRLPEKIDRLPGAPSYFLGLGLLRNQILPIFQMSKLLGIKASNSDNRSRVIIVHVHHGEKSYAAGLLVDSVSEILRLYASDVMPLPEVLRTKKTESIEGVCQFTEKKQIMYVVNLLTLIPWSEVEQFMVDQQVRADKETGDGIITPNLHIKKDNKKVSTHQQDLHLIFRIADEEFGLPVSQVKEILRVPEILSIPHAPEYIRGIANLRGQLITVLDLRVRLGLEPIQIVGQQRIIIAEQKNQYIGLIVDSIREVQKIRIKDIEECEVTAPDHDYANYLSGIAKLSDHRMVMLLHLKVVCLGKNDSLDE</sequence>
<name>A0A5Q2N1M9_9FIRM</name>
<dbReference type="InterPro" id="IPR039315">
    <property type="entry name" value="CheW"/>
</dbReference>
<organism evidence="2 3">
    <name type="scientific">Heliorestis convoluta</name>
    <dbReference type="NCBI Taxonomy" id="356322"/>
    <lineage>
        <taxon>Bacteria</taxon>
        <taxon>Bacillati</taxon>
        <taxon>Bacillota</taxon>
        <taxon>Clostridia</taxon>
        <taxon>Eubacteriales</taxon>
        <taxon>Heliobacteriaceae</taxon>
        <taxon>Heliorestis</taxon>
    </lineage>
</organism>
<dbReference type="PANTHER" id="PTHR22617:SF23">
    <property type="entry name" value="CHEMOTAXIS PROTEIN CHEW"/>
    <property type="match status" value="1"/>
</dbReference>
<gene>
    <name evidence="2" type="ORF">FTV88_0266</name>
</gene>
<dbReference type="PROSITE" id="PS50851">
    <property type="entry name" value="CHEW"/>
    <property type="match status" value="3"/>
</dbReference>
<dbReference type="GO" id="GO:0006935">
    <property type="term" value="P:chemotaxis"/>
    <property type="evidence" value="ECO:0007669"/>
    <property type="project" value="InterPro"/>
</dbReference>
<dbReference type="GO" id="GO:0005829">
    <property type="term" value="C:cytosol"/>
    <property type="evidence" value="ECO:0007669"/>
    <property type="project" value="TreeGrafter"/>
</dbReference>
<dbReference type="InterPro" id="IPR036061">
    <property type="entry name" value="CheW-like_dom_sf"/>
</dbReference>
<evidence type="ECO:0000259" key="1">
    <source>
        <dbReference type="PROSITE" id="PS50851"/>
    </source>
</evidence>